<accession>A0ABP3WW55</accession>
<gene>
    <name evidence="2" type="ORF">GCM10008916_05070</name>
</gene>
<evidence type="ECO:0000313" key="3">
    <source>
        <dbReference type="Proteomes" id="UP001501764"/>
    </source>
</evidence>
<reference evidence="3" key="1">
    <citation type="journal article" date="2019" name="Int. J. Syst. Evol. Microbiol.">
        <title>The Global Catalogue of Microorganisms (GCM) 10K type strain sequencing project: providing services to taxonomists for standard genome sequencing and annotation.</title>
        <authorList>
            <consortium name="The Broad Institute Genomics Platform"/>
            <consortium name="The Broad Institute Genome Sequencing Center for Infectious Disease"/>
            <person name="Wu L."/>
            <person name="Ma J."/>
        </authorList>
    </citation>
    <scope>NUCLEOTIDE SEQUENCE [LARGE SCALE GENOMIC DNA]</scope>
    <source>
        <strain evidence="3">JCM 6485</strain>
    </source>
</reference>
<organism evidence="2 3">
    <name type="scientific">Clostridium nitritogenes</name>
    <dbReference type="NCBI Taxonomy" id="83340"/>
    <lineage>
        <taxon>Bacteria</taxon>
        <taxon>Bacillati</taxon>
        <taxon>Bacillota</taxon>
        <taxon>Clostridia</taxon>
        <taxon>Eubacteriales</taxon>
        <taxon>Clostridiaceae</taxon>
        <taxon>Clostridium</taxon>
    </lineage>
</organism>
<name>A0ABP3WW55_9CLOT</name>
<dbReference type="Proteomes" id="UP001501764">
    <property type="component" value="Unassembled WGS sequence"/>
</dbReference>
<keyword evidence="1" id="KW-0472">Membrane</keyword>
<evidence type="ECO:0000313" key="2">
    <source>
        <dbReference type="EMBL" id="GAA0856261.1"/>
    </source>
</evidence>
<sequence>MKVFCFIYDYTDEAILKKFDVKDVDRSGFPWKFFLMKCTWVLCACVIIYLIFMVLNL</sequence>
<proteinExistence type="predicted"/>
<feature type="transmembrane region" description="Helical" evidence="1">
    <location>
        <begin position="34"/>
        <end position="55"/>
    </location>
</feature>
<comment type="caution">
    <text evidence="2">The sequence shown here is derived from an EMBL/GenBank/DDBJ whole genome shotgun (WGS) entry which is preliminary data.</text>
</comment>
<protein>
    <submittedName>
        <fullName evidence="2">Uncharacterized protein</fullName>
    </submittedName>
</protein>
<dbReference type="EMBL" id="BAAACO010000001">
    <property type="protein sequence ID" value="GAA0856261.1"/>
    <property type="molecule type" value="Genomic_DNA"/>
</dbReference>
<keyword evidence="3" id="KW-1185">Reference proteome</keyword>
<evidence type="ECO:0000256" key="1">
    <source>
        <dbReference type="SAM" id="Phobius"/>
    </source>
</evidence>
<keyword evidence="1" id="KW-1133">Transmembrane helix</keyword>
<keyword evidence="1" id="KW-0812">Transmembrane</keyword>